<dbReference type="EC" id="1.14.12.17" evidence="4"/>
<evidence type="ECO:0000256" key="12">
    <source>
        <dbReference type="ARBA" id="ARBA00023004"/>
    </source>
</evidence>
<dbReference type="InterPro" id="IPR009050">
    <property type="entry name" value="Globin-like_sf"/>
</dbReference>
<dbReference type="SUPFAM" id="SSF57701">
    <property type="entry name" value="Zn2/Cys6 DNA-binding domain"/>
    <property type="match status" value="1"/>
</dbReference>
<dbReference type="InterPro" id="IPR017938">
    <property type="entry name" value="Riboflavin_synthase-like_b-brl"/>
</dbReference>
<comment type="catalytic activity">
    <reaction evidence="20">
        <text>2 nitric oxide + NADPH + 2 O2 = 2 nitrate + NADP(+) + H(+)</text>
        <dbReference type="Rhea" id="RHEA:19465"/>
        <dbReference type="ChEBI" id="CHEBI:15378"/>
        <dbReference type="ChEBI" id="CHEBI:15379"/>
        <dbReference type="ChEBI" id="CHEBI:16480"/>
        <dbReference type="ChEBI" id="CHEBI:17632"/>
        <dbReference type="ChEBI" id="CHEBI:57783"/>
        <dbReference type="ChEBI" id="CHEBI:58349"/>
        <dbReference type="EC" id="1.14.12.17"/>
    </reaction>
</comment>
<dbReference type="InterPro" id="IPR035959">
    <property type="entry name" value="RutC-like_sf"/>
</dbReference>
<evidence type="ECO:0000259" key="25">
    <source>
        <dbReference type="PROSITE" id="PS51384"/>
    </source>
</evidence>
<dbReference type="GO" id="GO:0020037">
    <property type="term" value="F:heme binding"/>
    <property type="evidence" value="ECO:0007669"/>
    <property type="project" value="InterPro"/>
</dbReference>
<dbReference type="GO" id="GO:0008941">
    <property type="term" value="F:nitric oxide dioxygenase NAD(P)H activity"/>
    <property type="evidence" value="ECO:0007669"/>
    <property type="project" value="UniProtKB-EC"/>
</dbReference>
<evidence type="ECO:0000259" key="23">
    <source>
        <dbReference type="PROSITE" id="PS01033"/>
    </source>
</evidence>
<reference evidence="26 27" key="1">
    <citation type="submission" date="2020-01" db="EMBL/GenBank/DDBJ databases">
        <title>Draft genome sequence of Aspergillus udagawae IFM 46972.</title>
        <authorList>
            <person name="Takahashi H."/>
            <person name="Yaguchi T."/>
        </authorList>
    </citation>
    <scope>NUCLEOTIDE SEQUENCE [LARGE SCALE GENOMIC DNA]</scope>
    <source>
        <strain evidence="26 27">IFM 46972</strain>
    </source>
</reference>
<dbReference type="CDD" id="cd06152">
    <property type="entry name" value="YjgF_YER057c_UK114_like_4"/>
    <property type="match status" value="1"/>
</dbReference>
<evidence type="ECO:0000256" key="2">
    <source>
        <dbReference type="ARBA" id="ARBA00001974"/>
    </source>
</evidence>
<keyword evidence="6" id="KW-0349">Heme</keyword>
<comment type="similarity">
    <text evidence="3">In the C-terminal section; belongs to the flavoprotein pyridine nucleotide cytochrome reductase family.</text>
</comment>
<dbReference type="FunFam" id="3.40.50.80:FF:000010">
    <property type="entry name" value="Flavohemoprotein"/>
    <property type="match status" value="1"/>
</dbReference>
<dbReference type="GO" id="GO:0000981">
    <property type="term" value="F:DNA-binding transcription factor activity, RNA polymerase II-specific"/>
    <property type="evidence" value="ECO:0007669"/>
    <property type="project" value="InterPro"/>
</dbReference>
<dbReference type="FunFam" id="1.10.490.10:FF:000003">
    <property type="entry name" value="Flavohemoprotein"/>
    <property type="match status" value="1"/>
</dbReference>
<keyword evidence="5" id="KW-0216">Detoxification</keyword>
<feature type="domain" description="Zn(2)-C6 fungal-type" evidence="24">
    <location>
        <begin position="553"/>
        <end position="583"/>
    </location>
</feature>
<evidence type="ECO:0000256" key="22">
    <source>
        <dbReference type="SAM" id="MobiDB-lite"/>
    </source>
</evidence>
<evidence type="ECO:0000256" key="6">
    <source>
        <dbReference type="ARBA" id="ARBA00022617"/>
    </source>
</evidence>
<keyword evidence="12" id="KW-0408">Iron</keyword>
<dbReference type="InterPro" id="IPR039261">
    <property type="entry name" value="FNR_nucleotide-bd"/>
</dbReference>
<dbReference type="SMART" id="SM00066">
    <property type="entry name" value="GAL4"/>
    <property type="match status" value="1"/>
</dbReference>
<gene>
    <name evidence="26" type="ORF">IFM46972_02125</name>
</gene>
<evidence type="ECO:0000256" key="20">
    <source>
        <dbReference type="ARBA" id="ARBA00049433"/>
    </source>
</evidence>
<keyword evidence="11" id="KW-0560">Oxidoreductase</keyword>
<dbReference type="PROSITE" id="PS51384">
    <property type="entry name" value="FAD_FR"/>
    <property type="match status" value="1"/>
</dbReference>
<keyword evidence="16" id="KW-0496">Mitochondrion</keyword>
<comment type="cofactor">
    <cofactor evidence="1">
        <name>heme b</name>
        <dbReference type="ChEBI" id="CHEBI:60344"/>
    </cofactor>
</comment>
<dbReference type="GO" id="GO:0008270">
    <property type="term" value="F:zinc ion binding"/>
    <property type="evidence" value="ECO:0007669"/>
    <property type="project" value="InterPro"/>
</dbReference>
<evidence type="ECO:0000256" key="4">
    <source>
        <dbReference type="ARBA" id="ARBA00012229"/>
    </source>
</evidence>
<dbReference type="GO" id="GO:0046210">
    <property type="term" value="P:nitric oxide catabolic process"/>
    <property type="evidence" value="ECO:0007669"/>
    <property type="project" value="TreeGrafter"/>
</dbReference>
<dbReference type="SUPFAM" id="SSF63380">
    <property type="entry name" value="Riboflavin synthase domain-like"/>
    <property type="match status" value="1"/>
</dbReference>
<dbReference type="InterPro" id="IPR036864">
    <property type="entry name" value="Zn2-C6_fun-type_DNA-bd_sf"/>
</dbReference>
<dbReference type="GO" id="GO:0071949">
    <property type="term" value="F:FAD binding"/>
    <property type="evidence" value="ECO:0007669"/>
    <property type="project" value="TreeGrafter"/>
</dbReference>
<name>A0A8H3RJS4_9EURO</name>
<dbReference type="GO" id="GO:0003677">
    <property type="term" value="F:DNA binding"/>
    <property type="evidence" value="ECO:0007669"/>
    <property type="project" value="UniProtKB-KW"/>
</dbReference>
<dbReference type="NCBIfam" id="NF009805">
    <property type="entry name" value="PRK13289.1"/>
    <property type="match status" value="1"/>
</dbReference>
<dbReference type="InterPro" id="IPR012292">
    <property type="entry name" value="Globin/Proto"/>
</dbReference>
<evidence type="ECO:0000256" key="17">
    <source>
        <dbReference type="ARBA" id="ARBA00023163"/>
    </source>
</evidence>
<dbReference type="Gene3D" id="4.10.240.10">
    <property type="entry name" value="Zn(2)-C6 fungal-type DNA-binding domain"/>
    <property type="match status" value="1"/>
</dbReference>
<feature type="compositionally biased region" description="Low complexity" evidence="22">
    <location>
        <begin position="395"/>
        <end position="414"/>
    </location>
</feature>
<dbReference type="SUPFAM" id="SSF55298">
    <property type="entry name" value="YjgF-like"/>
    <property type="match status" value="1"/>
</dbReference>
<dbReference type="GO" id="GO:0019825">
    <property type="term" value="F:oxygen binding"/>
    <property type="evidence" value="ECO:0007669"/>
    <property type="project" value="InterPro"/>
</dbReference>
<dbReference type="CDD" id="cd08922">
    <property type="entry name" value="FHb-globin"/>
    <property type="match status" value="1"/>
</dbReference>
<dbReference type="Pfam" id="PF00172">
    <property type="entry name" value="Zn_clus"/>
    <property type="match status" value="1"/>
</dbReference>
<evidence type="ECO:0000256" key="13">
    <source>
        <dbReference type="ARBA" id="ARBA00023015"/>
    </source>
</evidence>
<evidence type="ECO:0000256" key="16">
    <source>
        <dbReference type="ARBA" id="ARBA00023128"/>
    </source>
</evidence>
<dbReference type="GO" id="GO:0006351">
    <property type="term" value="P:DNA-templated transcription"/>
    <property type="evidence" value="ECO:0007669"/>
    <property type="project" value="InterPro"/>
</dbReference>
<dbReference type="GO" id="GO:0009636">
    <property type="term" value="P:response to toxic substance"/>
    <property type="evidence" value="ECO:0007669"/>
    <property type="project" value="UniProtKB-KW"/>
</dbReference>
<feature type="region of interest" description="Disordered" evidence="22">
    <location>
        <begin position="395"/>
        <end position="424"/>
    </location>
</feature>
<dbReference type="CDD" id="cd12148">
    <property type="entry name" value="fungal_TF_MHR"/>
    <property type="match status" value="1"/>
</dbReference>
<dbReference type="InterPro" id="IPR017927">
    <property type="entry name" value="FAD-bd_FR_type"/>
</dbReference>
<dbReference type="Pfam" id="PF01042">
    <property type="entry name" value="Ribonuc_L-PSP"/>
    <property type="match status" value="1"/>
</dbReference>
<evidence type="ECO:0000256" key="19">
    <source>
        <dbReference type="ARBA" id="ARBA00048649"/>
    </source>
</evidence>
<feature type="domain" description="Globin" evidence="23">
    <location>
        <begin position="2"/>
        <end position="139"/>
    </location>
</feature>
<dbReference type="Pfam" id="PF00042">
    <property type="entry name" value="Globin"/>
    <property type="match status" value="1"/>
</dbReference>
<dbReference type="PANTHER" id="PTHR43396">
    <property type="entry name" value="FLAVOHEMOPROTEIN"/>
    <property type="match status" value="1"/>
</dbReference>
<comment type="cofactor">
    <cofactor evidence="2">
        <name>FAD</name>
        <dbReference type="ChEBI" id="CHEBI:57692"/>
    </cofactor>
</comment>
<evidence type="ECO:0000256" key="1">
    <source>
        <dbReference type="ARBA" id="ARBA00001970"/>
    </source>
</evidence>
<dbReference type="Pfam" id="PF04082">
    <property type="entry name" value="Fungal_trans"/>
    <property type="match status" value="1"/>
</dbReference>
<evidence type="ECO:0000256" key="14">
    <source>
        <dbReference type="ARBA" id="ARBA00023027"/>
    </source>
</evidence>
<dbReference type="CDD" id="cd06184">
    <property type="entry name" value="flavohem_like_fad_nad_binding"/>
    <property type="match status" value="1"/>
</dbReference>
<dbReference type="Proteomes" id="UP000465221">
    <property type="component" value="Unassembled WGS sequence"/>
</dbReference>
<evidence type="ECO:0000256" key="9">
    <source>
        <dbReference type="ARBA" id="ARBA00022827"/>
    </source>
</evidence>
<comment type="caution">
    <text evidence="26">The sequence shown here is derived from an EMBL/GenBank/DDBJ whole genome shotgun (WGS) entry which is preliminary data.</text>
</comment>
<dbReference type="EMBL" id="BLKC01000010">
    <property type="protein sequence ID" value="GFF27639.1"/>
    <property type="molecule type" value="Genomic_DNA"/>
</dbReference>
<dbReference type="FunFam" id="2.40.30.10:FF:000034">
    <property type="entry name" value="Flavohemoprotein"/>
    <property type="match status" value="1"/>
</dbReference>
<dbReference type="InterPro" id="IPR001433">
    <property type="entry name" value="OxRdtase_FAD/NAD-bd"/>
</dbReference>
<evidence type="ECO:0000256" key="7">
    <source>
        <dbReference type="ARBA" id="ARBA00022630"/>
    </source>
</evidence>
<evidence type="ECO:0000256" key="18">
    <source>
        <dbReference type="ARBA" id="ARBA00023242"/>
    </source>
</evidence>
<dbReference type="PROSITE" id="PS50048">
    <property type="entry name" value="ZN2_CY6_FUNGAL_2"/>
    <property type="match status" value="1"/>
</dbReference>
<comment type="catalytic activity">
    <reaction evidence="19">
        <text>2 nitric oxide + NADH + 2 O2 = 2 nitrate + NAD(+) + H(+)</text>
        <dbReference type="Rhea" id="RHEA:19469"/>
        <dbReference type="ChEBI" id="CHEBI:15378"/>
        <dbReference type="ChEBI" id="CHEBI:15379"/>
        <dbReference type="ChEBI" id="CHEBI:16480"/>
        <dbReference type="ChEBI" id="CHEBI:17632"/>
        <dbReference type="ChEBI" id="CHEBI:57540"/>
        <dbReference type="ChEBI" id="CHEBI:57945"/>
        <dbReference type="EC" id="1.14.12.17"/>
    </reaction>
</comment>
<organism evidence="26 27">
    <name type="scientific">Aspergillus udagawae</name>
    <dbReference type="NCBI Taxonomy" id="91492"/>
    <lineage>
        <taxon>Eukaryota</taxon>
        <taxon>Fungi</taxon>
        <taxon>Dikarya</taxon>
        <taxon>Ascomycota</taxon>
        <taxon>Pezizomycotina</taxon>
        <taxon>Eurotiomycetes</taxon>
        <taxon>Eurotiomycetidae</taxon>
        <taxon>Eurotiales</taxon>
        <taxon>Aspergillaceae</taxon>
        <taxon>Aspergillus</taxon>
        <taxon>Aspergillus subgen. Fumigati</taxon>
    </lineage>
</organism>
<dbReference type="InterPro" id="IPR006175">
    <property type="entry name" value="YjgF/YER057c/UK114"/>
</dbReference>
<dbReference type="AlphaFoldDB" id="A0A8H3RJS4"/>
<evidence type="ECO:0000259" key="24">
    <source>
        <dbReference type="PROSITE" id="PS50048"/>
    </source>
</evidence>
<dbReference type="GO" id="GO:0071500">
    <property type="term" value="P:cellular response to nitrosative stress"/>
    <property type="evidence" value="ECO:0007669"/>
    <property type="project" value="TreeGrafter"/>
</dbReference>
<evidence type="ECO:0000256" key="8">
    <source>
        <dbReference type="ARBA" id="ARBA00022723"/>
    </source>
</evidence>
<keyword evidence="9" id="KW-0274">FAD</keyword>
<keyword evidence="15" id="KW-0238">DNA-binding</keyword>
<dbReference type="Gene3D" id="3.40.50.80">
    <property type="entry name" value="Nucleotide-binding domain of ferredoxin-NADP reductase (FNR) module"/>
    <property type="match status" value="1"/>
</dbReference>
<dbReference type="SUPFAM" id="SSF52343">
    <property type="entry name" value="Ferredoxin reductase-like, C-terminal NADP-linked domain"/>
    <property type="match status" value="1"/>
</dbReference>
<dbReference type="Gene3D" id="2.40.30.10">
    <property type="entry name" value="Translation factors"/>
    <property type="match status" value="1"/>
</dbReference>
<keyword evidence="14" id="KW-0520">NAD</keyword>
<keyword evidence="7" id="KW-0285">Flavoprotein</keyword>
<keyword evidence="17" id="KW-0804">Transcription</keyword>
<evidence type="ECO:0000256" key="21">
    <source>
        <dbReference type="ARBA" id="ARBA00056398"/>
    </source>
</evidence>
<evidence type="ECO:0000313" key="26">
    <source>
        <dbReference type="EMBL" id="GFF27639.1"/>
    </source>
</evidence>
<dbReference type="Pfam" id="PF00175">
    <property type="entry name" value="NAD_binding_1"/>
    <property type="match status" value="1"/>
</dbReference>
<keyword evidence="8" id="KW-0479">Metal-binding</keyword>
<dbReference type="CDD" id="cd00067">
    <property type="entry name" value="GAL4"/>
    <property type="match status" value="1"/>
</dbReference>
<evidence type="ECO:0000256" key="11">
    <source>
        <dbReference type="ARBA" id="ARBA00023002"/>
    </source>
</evidence>
<evidence type="ECO:0000313" key="27">
    <source>
        <dbReference type="Proteomes" id="UP000465221"/>
    </source>
</evidence>
<evidence type="ECO:0000256" key="3">
    <source>
        <dbReference type="ARBA" id="ARBA00006401"/>
    </source>
</evidence>
<evidence type="ECO:0000256" key="5">
    <source>
        <dbReference type="ARBA" id="ARBA00022575"/>
    </source>
</evidence>
<dbReference type="InterPro" id="IPR001138">
    <property type="entry name" value="Zn2Cys6_DnaBD"/>
</dbReference>
<dbReference type="Gene3D" id="1.10.490.10">
    <property type="entry name" value="Globins"/>
    <property type="match status" value="1"/>
</dbReference>
<keyword evidence="13" id="KW-0805">Transcription regulation</keyword>
<dbReference type="PROSITE" id="PS00463">
    <property type="entry name" value="ZN2_CY6_FUNGAL_1"/>
    <property type="match status" value="1"/>
</dbReference>
<dbReference type="PROSITE" id="PS01033">
    <property type="entry name" value="GLOBIN"/>
    <property type="match status" value="1"/>
</dbReference>
<evidence type="ECO:0000256" key="15">
    <source>
        <dbReference type="ARBA" id="ARBA00023125"/>
    </source>
</evidence>
<dbReference type="PANTHER" id="PTHR43396:SF3">
    <property type="entry name" value="FLAVOHEMOPROTEIN"/>
    <property type="match status" value="1"/>
</dbReference>
<dbReference type="Gene3D" id="3.30.1330.40">
    <property type="entry name" value="RutC-like"/>
    <property type="match status" value="1"/>
</dbReference>
<protein>
    <recommendedName>
        <fullName evidence="4">nitric oxide dioxygenase</fullName>
        <ecNumber evidence="4">1.14.12.17</ecNumber>
    </recommendedName>
</protein>
<evidence type="ECO:0000256" key="10">
    <source>
        <dbReference type="ARBA" id="ARBA00022857"/>
    </source>
</evidence>
<dbReference type="InterPro" id="IPR000971">
    <property type="entry name" value="Globin"/>
</dbReference>
<proteinExistence type="inferred from homology"/>
<keyword evidence="18" id="KW-0539">Nucleus</keyword>
<dbReference type="SUPFAM" id="SSF46458">
    <property type="entry name" value="Globin-like"/>
    <property type="match status" value="1"/>
</dbReference>
<sequence length="1147" mass="128273">MPLTPEQVQIIKATVPVLVEHGTTITSVFYKNMLTAHPELHNVFNTAHQVSGHQARALAGALFAYASNIDNLGALGPAVELICHKHASLYIKPDDYKIVGKFLLEAMGQVLGDALTPEILDAWATAYWQLADIMIGREAQLYEQAEGWTDFRDFVVAQKVPESSEITSFYLKPVDGKPLPAFRPGQYISVQTHVPELNYLQARQYSLSDMHRSDYYRISVKKEPGLNPAEPGAKAHPGYVSNILHDFINEGDTIKVSHPYGDFFLSDAKAANPVVLISAGVGLTPMTSILNTLTSESPERKVSFIHGARNAQARAFKNHITTLEKKLPNLKSTFFTSHPTEEDKEDEDYQYRGRVDLSKLDSNQDLFLDDATTEYYVCGPDTFMTDMLNVLKSKGQSTQQSTQQTKLSASATASNAPDRVSPSPFPQYTYSYSLGHTDQYEGGWDPSTGTIPREINAQIDQAFANVDMNLRNAGGEGWSQVYRVNSYHVPINDEALEAMVRNFHKWVPGHKPIWTCVGVTRLGEDDMRVEIEVVAHMPPAEKKQSRGKYTTKACEECRRRRAKCDGQKPSCSRCVQWSISCQYSSNEDGRRPASKFYVDLLRQRIQFLEEFLAKRGIDPDAEKSLEEDAAEVTSYLQALCDQFKGCLALDESLNFDDDGEMRFFGPTSGRLQFAASGALPEEGSKARVELEPFASNAYEPFIPTELESHLIDLYFTWEQPWYQIVDEDLFRHSMAHRGRYFTPLLLYSILAMGSRYSDRVETRTDANDPNTAGRFFFEQAKTLLHREMERPSLTTIQALGLIGMFYIATGADAAGWLHHGMANRLSLDMGLNLDPAAFDRAVRRVCSMLDVQGAVNLPSHAEPSSPRQRAIRSLQTALIQICQIHEKIFMSLWGPKPTLNQRQRPAFLKSCLLDLKTWLYDLPPELRIDQPNHLPHAYALHMVYHTARILLAKPFTIRHQSASSDTDANVGVQIQTQAKSVSADSARAICTIAQKYRQQFGSFHLSPITAMHCTLSAAMVLLEDISGEDMLPSQKSRLEVCVGVLEELAGSWQPARRIGNNLRRLLSARYNLTLPGSETEGPLQQTGDDLFAPSMGFDFVNGGTTDFLPQYAEGLPSAPGLPPALDSLPVDYGLFDVLNQMNMDRMW</sequence>
<keyword evidence="10" id="KW-0521">NADP</keyword>
<dbReference type="InterPro" id="IPR007219">
    <property type="entry name" value="XnlR_reg_dom"/>
</dbReference>
<accession>A0A8H3RJS4</accession>
<feature type="domain" description="FAD-binding FR-type" evidence="25">
    <location>
        <begin position="149"/>
        <end position="266"/>
    </location>
</feature>
<comment type="function">
    <text evidence="21">In the presence of oxygen and NADH, it has NADH oxidase activity, which leads to the generation of superoxide and H(2)O(2). Under anaerobic conditions, it also exhibits nitric oxide reductase and FAD reductase activities. However, all these reactions are much lower than NOD activity.</text>
</comment>